<evidence type="ECO:0000313" key="1">
    <source>
        <dbReference type="EMBL" id="KDQ51818.1"/>
    </source>
</evidence>
<sequence length="210" mass="24272">MVWVVKYVDVHMQYLAQKKKLIEAICKEGIHQKGAPWNAAPPNCSALQTLLGIKDDCHLGNPKQCFNLPALPSTHLAKDARRPLYCQNLCETWWSYIHGAFSYTLQQTLEMANDILTSLYMEKFWENPCFIYISKCVLTFKNYLDDTREAVLSPFMDWVSNYTTAHPGVTEVSKDLTDFIWHVFEDLNGQQRWTKSHRKLVACTLPLLPL</sequence>
<protein>
    <submittedName>
        <fullName evidence="1">Uncharacterized protein</fullName>
    </submittedName>
</protein>
<organism evidence="1 2">
    <name type="scientific">Jaapia argillacea MUCL 33604</name>
    <dbReference type="NCBI Taxonomy" id="933084"/>
    <lineage>
        <taxon>Eukaryota</taxon>
        <taxon>Fungi</taxon>
        <taxon>Dikarya</taxon>
        <taxon>Basidiomycota</taxon>
        <taxon>Agaricomycotina</taxon>
        <taxon>Agaricomycetes</taxon>
        <taxon>Agaricomycetidae</taxon>
        <taxon>Jaapiales</taxon>
        <taxon>Jaapiaceae</taxon>
        <taxon>Jaapia</taxon>
    </lineage>
</organism>
<name>A0A067PA70_9AGAM</name>
<dbReference type="AlphaFoldDB" id="A0A067PA70"/>
<evidence type="ECO:0000313" key="2">
    <source>
        <dbReference type="Proteomes" id="UP000027265"/>
    </source>
</evidence>
<reference evidence="2" key="1">
    <citation type="journal article" date="2014" name="Proc. Natl. Acad. Sci. U.S.A.">
        <title>Extensive sampling of basidiomycete genomes demonstrates inadequacy of the white-rot/brown-rot paradigm for wood decay fungi.</title>
        <authorList>
            <person name="Riley R."/>
            <person name="Salamov A.A."/>
            <person name="Brown D.W."/>
            <person name="Nagy L.G."/>
            <person name="Floudas D."/>
            <person name="Held B.W."/>
            <person name="Levasseur A."/>
            <person name="Lombard V."/>
            <person name="Morin E."/>
            <person name="Otillar R."/>
            <person name="Lindquist E.A."/>
            <person name="Sun H."/>
            <person name="LaButti K.M."/>
            <person name="Schmutz J."/>
            <person name="Jabbour D."/>
            <person name="Luo H."/>
            <person name="Baker S.E."/>
            <person name="Pisabarro A.G."/>
            <person name="Walton J.D."/>
            <person name="Blanchette R.A."/>
            <person name="Henrissat B."/>
            <person name="Martin F."/>
            <person name="Cullen D."/>
            <person name="Hibbett D.S."/>
            <person name="Grigoriev I.V."/>
        </authorList>
    </citation>
    <scope>NUCLEOTIDE SEQUENCE [LARGE SCALE GENOMIC DNA]</scope>
    <source>
        <strain evidence="2">MUCL 33604</strain>
    </source>
</reference>
<dbReference type="HOGENOM" id="CLU_1310309_0_0_1"/>
<proteinExistence type="predicted"/>
<accession>A0A067PA70</accession>
<dbReference type="Proteomes" id="UP000027265">
    <property type="component" value="Unassembled WGS sequence"/>
</dbReference>
<dbReference type="EMBL" id="KL197745">
    <property type="protein sequence ID" value="KDQ51818.1"/>
    <property type="molecule type" value="Genomic_DNA"/>
</dbReference>
<gene>
    <name evidence="1" type="ORF">JAAARDRAFT_198880</name>
</gene>
<keyword evidence="2" id="KW-1185">Reference proteome</keyword>
<dbReference type="InParanoid" id="A0A067PA70"/>